<feature type="region of interest" description="Disordered" evidence="1">
    <location>
        <begin position="1"/>
        <end position="29"/>
    </location>
</feature>
<evidence type="ECO:0000256" key="1">
    <source>
        <dbReference type="SAM" id="MobiDB-lite"/>
    </source>
</evidence>
<protein>
    <recommendedName>
        <fullName evidence="5">LVIVD repeat-containing protein</fullName>
    </recommendedName>
</protein>
<evidence type="ECO:0000256" key="2">
    <source>
        <dbReference type="SAM" id="Phobius"/>
    </source>
</evidence>
<keyword evidence="2" id="KW-1133">Transmembrane helix</keyword>
<sequence>MPPRPQTDTRPHAGPTIRSVDPGPVPPDRRRQSLLRYVAAAAITALVAVGLPSGASADFGADLTGAVQEFLDVGRTAVPRADCGPGSLPETGLQGDVPAGDRDSGRSTQGYRCNMSMVGGYAGRGAGITSTSFEHCAYMGTFFPGNMLSEHPGVQVLDVSDPANPRLTATLAEPAMLAGTWETLKVNTTRKLLVGTGVPVGMGAGYLSVYDISDCAHPRLLNTGTGSNPAMPLPITTHEGGFSPDGRTYWASGLVPGFLSAIDLTDPANPRVIWQGLTGIEAHGLGVSPDGNRLYISALGGFTVLDVSAVQRRDPNPRVPHRGRTFWTDGWATQHSVPVTYDGVPYLFTVDEGGSGGVKLIDVSDDSAPRITAKIKLEINLPQHIDAGIGSSMGGSAFSYESHYCTADRPDNPTALACGWISSGIRVFDVRDPGGIREIAYFNPPARTGRNLEIWNSPHALASIIGIPVMSAPAALRSMAEGLFDPAQVLTARAGDVAFGDLSTDWCLSPPEWRGNQLYVTCSDNGFMVLQLDNAVYTPPADQQSTVGS</sequence>
<dbReference type="AlphaFoldDB" id="A0A2N3VIM6"/>
<dbReference type="EMBL" id="PJMW01000002">
    <property type="protein sequence ID" value="PKV81466.1"/>
    <property type="molecule type" value="Genomic_DNA"/>
</dbReference>
<evidence type="ECO:0008006" key="5">
    <source>
        <dbReference type="Google" id="ProtNLM"/>
    </source>
</evidence>
<dbReference type="SUPFAM" id="SSF51004">
    <property type="entry name" value="C-terminal (heme d1) domain of cytochrome cd1-nitrite reductase"/>
    <property type="match status" value="1"/>
</dbReference>
<name>A0A2N3VIM6_9NOCA</name>
<evidence type="ECO:0000313" key="3">
    <source>
        <dbReference type="EMBL" id="PKV81466.1"/>
    </source>
</evidence>
<organism evidence="3 4">
    <name type="scientific">Nocardia fluminea</name>
    <dbReference type="NCBI Taxonomy" id="134984"/>
    <lineage>
        <taxon>Bacteria</taxon>
        <taxon>Bacillati</taxon>
        <taxon>Actinomycetota</taxon>
        <taxon>Actinomycetes</taxon>
        <taxon>Mycobacteriales</taxon>
        <taxon>Nocardiaceae</taxon>
        <taxon>Nocardia</taxon>
    </lineage>
</organism>
<keyword evidence="2" id="KW-0472">Membrane</keyword>
<reference evidence="3 4" key="1">
    <citation type="submission" date="2017-12" db="EMBL/GenBank/DDBJ databases">
        <title>Sequencing the genomes of 1000 Actinobacteria strains.</title>
        <authorList>
            <person name="Klenk H.-P."/>
        </authorList>
    </citation>
    <scope>NUCLEOTIDE SEQUENCE [LARGE SCALE GENOMIC DNA]</scope>
    <source>
        <strain evidence="3 4">DSM 44489</strain>
    </source>
</reference>
<evidence type="ECO:0000313" key="4">
    <source>
        <dbReference type="Proteomes" id="UP000233766"/>
    </source>
</evidence>
<dbReference type="Proteomes" id="UP000233766">
    <property type="component" value="Unassembled WGS sequence"/>
</dbReference>
<comment type="caution">
    <text evidence="3">The sequence shown here is derived from an EMBL/GenBank/DDBJ whole genome shotgun (WGS) entry which is preliminary data.</text>
</comment>
<dbReference type="InterPro" id="IPR011048">
    <property type="entry name" value="Haem_d1_sf"/>
</dbReference>
<feature type="transmembrane region" description="Helical" evidence="2">
    <location>
        <begin position="34"/>
        <end position="51"/>
    </location>
</feature>
<proteinExistence type="predicted"/>
<keyword evidence="2" id="KW-0812">Transmembrane</keyword>
<dbReference type="InterPro" id="IPR015943">
    <property type="entry name" value="WD40/YVTN_repeat-like_dom_sf"/>
</dbReference>
<feature type="region of interest" description="Disordered" evidence="1">
    <location>
        <begin position="80"/>
        <end position="108"/>
    </location>
</feature>
<gene>
    <name evidence="3" type="ORF">ATK86_5932</name>
</gene>
<keyword evidence="4" id="KW-1185">Reference proteome</keyword>
<dbReference type="RefSeq" id="WP_245914818.1">
    <property type="nucleotide sequence ID" value="NZ_PJMW01000002.1"/>
</dbReference>
<dbReference type="Gene3D" id="2.130.10.10">
    <property type="entry name" value="YVTN repeat-like/Quinoprotein amine dehydrogenase"/>
    <property type="match status" value="1"/>
</dbReference>
<accession>A0A2N3VIM6</accession>